<dbReference type="Proteomes" id="UP000241912">
    <property type="component" value="Unassembled WGS sequence"/>
</dbReference>
<evidence type="ECO:0000313" key="2">
    <source>
        <dbReference type="EMBL" id="PSJ16368.1"/>
    </source>
</evidence>
<name>A0A2P7NSF8_9PROT</name>
<keyword evidence="1" id="KW-0812">Transmembrane</keyword>
<keyword evidence="1" id="KW-0472">Membrane</keyword>
<proteinExistence type="predicted"/>
<organism evidence="2 3">
    <name type="scientific">Nitrosomonas supralitoralis</name>
    <dbReference type="NCBI Taxonomy" id="2116706"/>
    <lineage>
        <taxon>Bacteria</taxon>
        <taxon>Pseudomonadati</taxon>
        <taxon>Pseudomonadota</taxon>
        <taxon>Betaproteobacteria</taxon>
        <taxon>Nitrosomonadales</taxon>
        <taxon>Nitrosomonadaceae</taxon>
        <taxon>Nitrosomonas</taxon>
    </lineage>
</organism>
<feature type="transmembrane region" description="Helical" evidence="1">
    <location>
        <begin position="99"/>
        <end position="117"/>
    </location>
</feature>
<protein>
    <submittedName>
        <fullName evidence="2">Uncharacterized protein</fullName>
    </submittedName>
</protein>
<dbReference type="AlphaFoldDB" id="A0A2P7NSF8"/>
<evidence type="ECO:0000313" key="3">
    <source>
        <dbReference type="Proteomes" id="UP000241912"/>
    </source>
</evidence>
<sequence>MKKIYFDISNNTHASNKTHSSGFIFLNQSSRTDSQIEICQDHNTFLLGEFDLTSILAHGINIPFSSLEYFSSFFILSNKAAIRILLIIRDLSTIKMDKLFPILILVFYEVFIATLFIEERFIH</sequence>
<dbReference type="EMBL" id="PXXU01000054">
    <property type="protein sequence ID" value="PSJ16368.1"/>
    <property type="molecule type" value="Genomic_DNA"/>
</dbReference>
<comment type="caution">
    <text evidence="2">The sequence shown here is derived from an EMBL/GenBank/DDBJ whole genome shotgun (WGS) entry which is preliminary data.</text>
</comment>
<accession>A0A2P7NSF8</accession>
<keyword evidence="3" id="KW-1185">Reference proteome</keyword>
<evidence type="ECO:0000256" key="1">
    <source>
        <dbReference type="SAM" id="Phobius"/>
    </source>
</evidence>
<keyword evidence="1" id="KW-1133">Transmembrane helix</keyword>
<gene>
    <name evidence="2" type="ORF">C7H79_13770</name>
</gene>
<reference evidence="2 3" key="1">
    <citation type="submission" date="2018-03" db="EMBL/GenBank/DDBJ databases">
        <title>Draft genome of Nitrosomonas supralitoralis APG5.</title>
        <authorList>
            <person name="Urakawa H."/>
            <person name="Lopez J.V."/>
        </authorList>
    </citation>
    <scope>NUCLEOTIDE SEQUENCE [LARGE SCALE GENOMIC DNA]</scope>
    <source>
        <strain evidence="2 3">APG5</strain>
    </source>
</reference>